<evidence type="ECO:0000256" key="1">
    <source>
        <dbReference type="ARBA" id="ARBA00023002"/>
    </source>
</evidence>
<dbReference type="InterPro" id="IPR050982">
    <property type="entry name" value="Auxin_biosynth/cation_transpt"/>
</dbReference>
<dbReference type="AlphaFoldDB" id="A0A916W4L5"/>
<accession>A0A916W4L5</accession>
<dbReference type="Pfam" id="PF13738">
    <property type="entry name" value="Pyr_redox_3"/>
    <property type="match status" value="1"/>
</dbReference>
<protein>
    <submittedName>
        <fullName evidence="2">Monooxygenase</fullName>
    </submittedName>
</protein>
<evidence type="ECO:0000313" key="2">
    <source>
        <dbReference type="EMBL" id="GGA65235.1"/>
    </source>
</evidence>
<dbReference type="Proteomes" id="UP000636264">
    <property type="component" value="Unassembled WGS sequence"/>
</dbReference>
<evidence type="ECO:0000313" key="3">
    <source>
        <dbReference type="Proteomes" id="UP000636264"/>
    </source>
</evidence>
<proteinExistence type="predicted"/>
<dbReference type="PRINTS" id="PR00411">
    <property type="entry name" value="PNDRDTASEI"/>
</dbReference>
<keyword evidence="1" id="KW-0560">Oxidoreductase</keyword>
<name>A0A916W4L5_9HYPH</name>
<dbReference type="GO" id="GO:0050660">
    <property type="term" value="F:flavin adenine dinucleotide binding"/>
    <property type="evidence" value="ECO:0007669"/>
    <property type="project" value="TreeGrafter"/>
</dbReference>
<dbReference type="PANTHER" id="PTHR43539:SF68">
    <property type="entry name" value="FLAVIN-BINDING MONOOXYGENASE-LIKE PROTEIN (AFU_ORTHOLOGUE AFUA_4G09220)"/>
    <property type="match status" value="1"/>
</dbReference>
<comment type="caution">
    <text evidence="2">The sequence shown here is derived from an EMBL/GenBank/DDBJ whole genome shotgun (WGS) entry which is preliminary data.</text>
</comment>
<dbReference type="PANTHER" id="PTHR43539">
    <property type="entry name" value="FLAVIN-BINDING MONOOXYGENASE-LIKE PROTEIN (AFU_ORTHOLOGUE AFUA_4G09220)"/>
    <property type="match status" value="1"/>
</dbReference>
<dbReference type="GO" id="GO:0004497">
    <property type="term" value="F:monooxygenase activity"/>
    <property type="evidence" value="ECO:0007669"/>
    <property type="project" value="UniProtKB-KW"/>
</dbReference>
<dbReference type="EMBL" id="BMIF01000005">
    <property type="protein sequence ID" value="GGA65235.1"/>
    <property type="molecule type" value="Genomic_DNA"/>
</dbReference>
<dbReference type="Gene3D" id="3.50.50.60">
    <property type="entry name" value="FAD/NAD(P)-binding domain"/>
    <property type="match status" value="1"/>
</dbReference>
<reference evidence="2" key="1">
    <citation type="journal article" date="2014" name="Int. J. Syst. Evol. Microbiol.">
        <title>Complete genome sequence of Corynebacterium casei LMG S-19264T (=DSM 44701T), isolated from a smear-ripened cheese.</title>
        <authorList>
            <consortium name="US DOE Joint Genome Institute (JGI-PGF)"/>
            <person name="Walter F."/>
            <person name="Albersmeier A."/>
            <person name="Kalinowski J."/>
            <person name="Ruckert C."/>
        </authorList>
    </citation>
    <scope>NUCLEOTIDE SEQUENCE</scope>
    <source>
        <strain evidence="2">CGMCC 1.15320</strain>
    </source>
</reference>
<sequence length="586" mass="65423">MLDKRSPEAAQLARRWISSFAAALERGDEALLARLFDRESYWRNLSGISWPIRTFSGPEAIARELRTRSGISQPSAFDLDIDRFTPRENVIAERRVIEALFRFSTVNGPGEGVVRLLWSPVSDAEPRAWMMSTVLDIDGICRQRGGQETLSNMRDFGEPSWEEKRKAQLAYTDREPDVLIVGGGHGGVSAAAELKRLGYDALVIDRLPRVGDNWRLRYDGLKLHNTWHVNHFRYLPFPVTMPGYLPKDKIANWIEFYVDALDLNFWTGTAFEHARYDEATKSWIASVRRSDGSIRELMPKHIVMASSVSGTPNIPTIPTIENFGGSVVHSSSFRNGVEWSGRPVLVIGSATSGHDIAQELHAQGAKVTMVQRSSTLVMSMEASALYDSIYLGDGPPLEVRDLLNSATPYPVAKQVHRAITQKVKEVDAELHERLRAVGFKLDFGIDETGWPLKFRTRGGGYYFNIGASDLIANREVGLIQASDIRQFVQDGVEMNDGAVIPAEAIVLATGFKGHDHMVLTHFGPEVAKKVGPVWGLDPDYHELRNMWTKTGQPGLWFTGGAFSMSRIYSRNLALQIDAIETGRLEK</sequence>
<dbReference type="InterPro" id="IPR036188">
    <property type="entry name" value="FAD/NAD-bd_sf"/>
</dbReference>
<keyword evidence="3" id="KW-1185">Reference proteome</keyword>
<keyword evidence="2" id="KW-0503">Monooxygenase</keyword>
<dbReference type="RefSeq" id="WP_188720805.1">
    <property type="nucleotide sequence ID" value="NZ_BMIF01000005.1"/>
</dbReference>
<dbReference type="SUPFAM" id="SSF51905">
    <property type="entry name" value="FAD/NAD(P)-binding domain"/>
    <property type="match status" value="1"/>
</dbReference>
<gene>
    <name evidence="2" type="ORF">GCM10011385_18770</name>
</gene>
<organism evidence="2 3">
    <name type="scientific">Nitratireductor aestuarii</name>
    <dbReference type="NCBI Taxonomy" id="1735103"/>
    <lineage>
        <taxon>Bacteria</taxon>
        <taxon>Pseudomonadati</taxon>
        <taxon>Pseudomonadota</taxon>
        <taxon>Alphaproteobacteria</taxon>
        <taxon>Hyphomicrobiales</taxon>
        <taxon>Phyllobacteriaceae</taxon>
        <taxon>Nitratireductor</taxon>
    </lineage>
</organism>
<reference evidence="2" key="2">
    <citation type="submission" date="2020-09" db="EMBL/GenBank/DDBJ databases">
        <authorList>
            <person name="Sun Q."/>
            <person name="Zhou Y."/>
        </authorList>
    </citation>
    <scope>NUCLEOTIDE SEQUENCE</scope>
    <source>
        <strain evidence="2">CGMCC 1.15320</strain>
    </source>
</reference>